<evidence type="ECO:0000256" key="4">
    <source>
        <dbReference type="RuleBase" id="RU004514"/>
    </source>
</evidence>
<comment type="function">
    <text evidence="2">Pyridoxal 5'-phosphate (PLP)-binding protein, which is involved in PLP homeostasis.</text>
</comment>
<dbReference type="PIRSF" id="PIRSF004848">
    <property type="entry name" value="YBL036c_PLPDEIII"/>
    <property type="match status" value="1"/>
</dbReference>
<dbReference type="SUPFAM" id="SSF51419">
    <property type="entry name" value="PLP-binding barrel"/>
    <property type="match status" value="1"/>
</dbReference>
<dbReference type="InterPro" id="IPR001608">
    <property type="entry name" value="Ala_racemase_N"/>
</dbReference>
<evidence type="ECO:0000313" key="7">
    <source>
        <dbReference type="Proteomes" id="UP000623172"/>
    </source>
</evidence>
<evidence type="ECO:0000256" key="3">
    <source>
        <dbReference type="PIRSR" id="PIRSR004848-1"/>
    </source>
</evidence>
<name>A0A926D5U2_9FIRM</name>
<gene>
    <name evidence="6" type="ORF">H8696_10055</name>
</gene>
<feature type="domain" description="Alanine racemase N-terminal" evidence="5">
    <location>
        <begin position="21"/>
        <end position="224"/>
    </location>
</feature>
<dbReference type="PANTHER" id="PTHR10146">
    <property type="entry name" value="PROLINE SYNTHETASE CO-TRANSCRIBED BACTERIAL HOMOLOG PROTEIN"/>
    <property type="match status" value="1"/>
</dbReference>
<dbReference type="Pfam" id="PF01168">
    <property type="entry name" value="Ala_racemase_N"/>
    <property type="match status" value="1"/>
</dbReference>
<dbReference type="Gene3D" id="3.20.20.10">
    <property type="entry name" value="Alanine racemase"/>
    <property type="match status" value="1"/>
</dbReference>
<dbReference type="HAMAP" id="MF_02087">
    <property type="entry name" value="PLP_homeostasis"/>
    <property type="match status" value="1"/>
</dbReference>
<dbReference type="InterPro" id="IPR029066">
    <property type="entry name" value="PLP-binding_barrel"/>
</dbReference>
<dbReference type="CDD" id="cd00635">
    <property type="entry name" value="PLPDE_III_YBL036c_like"/>
    <property type="match status" value="1"/>
</dbReference>
<keyword evidence="1 2" id="KW-0663">Pyridoxal phosphate</keyword>
<organism evidence="6 7">
    <name type="scientific">Gehongia tenuis</name>
    <dbReference type="NCBI Taxonomy" id="2763655"/>
    <lineage>
        <taxon>Bacteria</taxon>
        <taxon>Bacillati</taxon>
        <taxon>Bacillota</taxon>
        <taxon>Clostridia</taxon>
        <taxon>Christensenellales</taxon>
        <taxon>Christensenellaceae</taxon>
        <taxon>Gehongia</taxon>
    </lineage>
</organism>
<accession>A0A926D5U2</accession>
<evidence type="ECO:0000259" key="5">
    <source>
        <dbReference type="Pfam" id="PF01168"/>
    </source>
</evidence>
<evidence type="ECO:0000256" key="2">
    <source>
        <dbReference type="HAMAP-Rule" id="MF_02087"/>
    </source>
</evidence>
<dbReference type="GO" id="GO:0030170">
    <property type="term" value="F:pyridoxal phosphate binding"/>
    <property type="evidence" value="ECO:0007669"/>
    <property type="project" value="UniProtKB-UniRule"/>
</dbReference>
<dbReference type="RefSeq" id="WP_249317302.1">
    <property type="nucleotide sequence ID" value="NZ_JACRSR010000005.1"/>
</dbReference>
<keyword evidence="7" id="KW-1185">Reference proteome</keyword>
<dbReference type="FunFam" id="3.20.20.10:FF:000018">
    <property type="entry name" value="Pyridoxal phosphate homeostasis protein"/>
    <property type="match status" value="1"/>
</dbReference>
<comment type="caution">
    <text evidence="6">The sequence shown here is derived from an EMBL/GenBank/DDBJ whole genome shotgun (WGS) entry which is preliminary data.</text>
</comment>
<dbReference type="PANTHER" id="PTHR10146:SF14">
    <property type="entry name" value="PYRIDOXAL PHOSPHATE HOMEOSTASIS PROTEIN"/>
    <property type="match status" value="1"/>
</dbReference>
<reference evidence="6" key="1">
    <citation type="submission" date="2020-08" db="EMBL/GenBank/DDBJ databases">
        <title>Genome public.</title>
        <authorList>
            <person name="Liu C."/>
            <person name="Sun Q."/>
        </authorList>
    </citation>
    <scope>NUCLEOTIDE SEQUENCE</scope>
    <source>
        <strain evidence="6">NSJ-53</strain>
    </source>
</reference>
<evidence type="ECO:0000256" key="1">
    <source>
        <dbReference type="ARBA" id="ARBA00022898"/>
    </source>
</evidence>
<dbReference type="EMBL" id="JACRSR010000005">
    <property type="protein sequence ID" value="MBC8532186.1"/>
    <property type="molecule type" value="Genomic_DNA"/>
</dbReference>
<sequence length="225" mass="25016">MDDKLLEIQGRIQKAAEAAGRAPEDIQLIGVSKTVDAERINAMIDRGLARIGENRVQELLSKLPELHPVEVHLIGQLQSNKVHQIVDKVALIHSLDRLSLMEEIQRQAAKRDIVMPVLIEINIGREQTKGGLMEEDLPAFLDRVVDCPNLEVRGLMCIAPPVADPEAARPYFTRMRELAEGIRGQHDSRIQMAHLSMGMSHDFEAAIREGATMVRVGRALFGARA</sequence>
<comment type="similarity">
    <text evidence="2 4">Belongs to the pyridoxal phosphate-binding protein YggS/PROSC family.</text>
</comment>
<comment type="cofactor">
    <cofactor evidence="3">
        <name>pyridoxal 5'-phosphate</name>
        <dbReference type="ChEBI" id="CHEBI:597326"/>
    </cofactor>
</comment>
<proteinExistence type="inferred from homology"/>
<dbReference type="Proteomes" id="UP000623172">
    <property type="component" value="Unassembled WGS sequence"/>
</dbReference>
<dbReference type="AlphaFoldDB" id="A0A926D5U2"/>
<dbReference type="InterPro" id="IPR011078">
    <property type="entry name" value="PyrdxlP_homeostasis"/>
</dbReference>
<feature type="modified residue" description="N6-(pyridoxal phosphate)lysine" evidence="2 3">
    <location>
        <position position="33"/>
    </location>
</feature>
<dbReference type="NCBIfam" id="TIGR00044">
    <property type="entry name" value="YggS family pyridoxal phosphate-dependent enzyme"/>
    <property type="match status" value="1"/>
</dbReference>
<evidence type="ECO:0000313" key="6">
    <source>
        <dbReference type="EMBL" id="MBC8532186.1"/>
    </source>
</evidence>
<protein>
    <recommendedName>
        <fullName evidence="2">Pyridoxal phosphate homeostasis protein</fullName>
        <shortName evidence="2">PLP homeostasis protein</shortName>
    </recommendedName>
</protein>